<dbReference type="InterPro" id="IPR037523">
    <property type="entry name" value="VOC_core"/>
</dbReference>
<dbReference type="AlphaFoldDB" id="K0JUQ0"/>
<sequence>MLRGFTTVSYYADDLDAAEAWYTRFLGTEPYYRVPGGYLEFRIGDYQHELGIIHSAYATQDVEGGPAGQIIFWAVDDLDATLDRLQALGATLHAAPRDHGGSGYITASVIDPFGNILGVMANPHYQAILANIKAGTHFAESNT</sequence>
<dbReference type="RefSeq" id="WP_015101682.1">
    <property type="nucleotide sequence ID" value="NC_019673.1"/>
</dbReference>
<name>K0JUQ0_SACES</name>
<organism evidence="2 3">
    <name type="scientific">Saccharothrix espanaensis (strain ATCC 51144 / DSM 44229 / JCM 9112 / NBRC 15066 / NRRL 15764)</name>
    <dbReference type="NCBI Taxonomy" id="1179773"/>
    <lineage>
        <taxon>Bacteria</taxon>
        <taxon>Bacillati</taxon>
        <taxon>Actinomycetota</taxon>
        <taxon>Actinomycetes</taxon>
        <taxon>Pseudonocardiales</taxon>
        <taxon>Pseudonocardiaceae</taxon>
        <taxon>Saccharothrix</taxon>
    </lineage>
</organism>
<keyword evidence="3" id="KW-1185">Reference proteome</keyword>
<evidence type="ECO:0000313" key="3">
    <source>
        <dbReference type="Proteomes" id="UP000006281"/>
    </source>
</evidence>
<dbReference type="PROSITE" id="PS51819">
    <property type="entry name" value="VOC"/>
    <property type="match status" value="1"/>
</dbReference>
<dbReference type="InterPro" id="IPR029068">
    <property type="entry name" value="Glyas_Bleomycin-R_OHBP_Dase"/>
</dbReference>
<dbReference type="BioCyc" id="SESP1179773:BN6_RS20750-MONOMER"/>
<dbReference type="SUPFAM" id="SSF54593">
    <property type="entry name" value="Glyoxalase/Bleomycin resistance protein/Dihydroxybiphenyl dioxygenase"/>
    <property type="match status" value="1"/>
</dbReference>
<dbReference type="STRING" id="1179773.BN6_42870"/>
<dbReference type="Proteomes" id="UP000006281">
    <property type="component" value="Chromosome"/>
</dbReference>
<dbReference type="Pfam" id="PF00903">
    <property type="entry name" value="Glyoxalase"/>
    <property type="match status" value="1"/>
</dbReference>
<dbReference type="PATRIC" id="fig|1179773.3.peg.4290"/>
<gene>
    <name evidence="2" type="ordered locus">BN6_42870</name>
</gene>
<dbReference type="HOGENOM" id="CLU_141550_0_0_11"/>
<dbReference type="InterPro" id="IPR004360">
    <property type="entry name" value="Glyas_Fos-R_dOase_dom"/>
</dbReference>
<evidence type="ECO:0000259" key="1">
    <source>
        <dbReference type="PROSITE" id="PS51819"/>
    </source>
</evidence>
<dbReference type="eggNOG" id="COG3324">
    <property type="taxonomic scope" value="Bacteria"/>
</dbReference>
<reference evidence="2 3" key="1">
    <citation type="journal article" date="2012" name="BMC Genomics">
        <title>Complete genome sequence of Saccharothrix espanaensis DSM 44229T and comparison to the other completely sequenced Pseudonocardiaceae.</title>
        <authorList>
            <person name="Strobel T."/>
            <person name="Al-Dilaimi A."/>
            <person name="Blom J."/>
            <person name="Gessner A."/>
            <person name="Kalinowski J."/>
            <person name="Luzhetska M."/>
            <person name="Puhler A."/>
            <person name="Szczepanowski R."/>
            <person name="Bechthold A."/>
            <person name="Ruckert C."/>
        </authorList>
    </citation>
    <scope>NUCLEOTIDE SEQUENCE [LARGE SCALE GENOMIC DNA]</scope>
    <source>
        <strain evidence="3">ATCC 51144 / DSM 44229 / JCM 9112 / NBRC 15066 / NRRL 15764</strain>
    </source>
</reference>
<dbReference type="Gene3D" id="3.10.180.10">
    <property type="entry name" value="2,3-Dihydroxybiphenyl 1,2-Dioxygenase, domain 1"/>
    <property type="match status" value="1"/>
</dbReference>
<dbReference type="EMBL" id="HE804045">
    <property type="protein sequence ID" value="CCH31570.1"/>
    <property type="molecule type" value="Genomic_DNA"/>
</dbReference>
<dbReference type="KEGG" id="sesp:BN6_42870"/>
<evidence type="ECO:0000313" key="2">
    <source>
        <dbReference type="EMBL" id="CCH31570.1"/>
    </source>
</evidence>
<dbReference type="OrthoDB" id="4548523at2"/>
<feature type="domain" description="VOC" evidence="1">
    <location>
        <begin position="4"/>
        <end position="122"/>
    </location>
</feature>
<protein>
    <recommendedName>
        <fullName evidence="1">VOC domain-containing protein</fullName>
    </recommendedName>
</protein>
<proteinExistence type="predicted"/>
<accession>K0JUQ0</accession>